<dbReference type="KEGG" id="ahg:AHOG_05445"/>
<dbReference type="RefSeq" id="WP_093944181.1">
    <property type="nucleotide sequence ID" value="NZ_CP022521.1"/>
</dbReference>
<dbReference type="GO" id="GO:0017000">
    <property type="term" value="P:antibiotic biosynthetic process"/>
    <property type="evidence" value="ECO:0007669"/>
    <property type="project" value="UniProtKB-ARBA"/>
</dbReference>
<evidence type="ECO:0000313" key="4">
    <source>
        <dbReference type="Proteomes" id="UP000204221"/>
    </source>
</evidence>
<evidence type="ECO:0000256" key="1">
    <source>
        <dbReference type="ARBA" id="ARBA00009995"/>
    </source>
</evidence>
<evidence type="ECO:0000256" key="2">
    <source>
        <dbReference type="ARBA" id="ARBA00022679"/>
    </source>
</evidence>
<dbReference type="EMBL" id="CP022521">
    <property type="protein sequence ID" value="ASO18742.1"/>
    <property type="molecule type" value="Genomic_DNA"/>
</dbReference>
<gene>
    <name evidence="3" type="primary">oleD1</name>
    <name evidence="3" type="ORF">AHOG_05445</name>
</gene>
<dbReference type="PANTHER" id="PTHR48050:SF13">
    <property type="entry name" value="STEROL 3-BETA-GLUCOSYLTRANSFERASE UGT80A2"/>
    <property type="match status" value="1"/>
</dbReference>
<dbReference type="OrthoDB" id="6620093at2"/>
<dbReference type="Pfam" id="PF06722">
    <property type="entry name" value="EryCIII-like_C"/>
    <property type="match status" value="1"/>
</dbReference>
<dbReference type="Gene3D" id="3.40.50.2000">
    <property type="entry name" value="Glycogen Phosphorylase B"/>
    <property type="match status" value="2"/>
</dbReference>
<comment type="similarity">
    <text evidence="1">Belongs to the UDP-glycosyltransferase family.</text>
</comment>
<keyword evidence="2 3" id="KW-0808">Transferase</keyword>
<dbReference type="NCBIfam" id="TIGR01426">
    <property type="entry name" value="MGT"/>
    <property type="match status" value="1"/>
</dbReference>
<name>A0A221VYX2_9PSEU</name>
<dbReference type="FunFam" id="3.40.50.2000:FF:000072">
    <property type="entry name" value="Glycosyl transferase"/>
    <property type="match status" value="1"/>
</dbReference>
<accession>A0A221VYX2</accession>
<dbReference type="AlphaFoldDB" id="A0A221VYX2"/>
<evidence type="ECO:0000313" key="3">
    <source>
        <dbReference type="EMBL" id="ASO18742.1"/>
    </source>
</evidence>
<organism evidence="3 4">
    <name type="scientific">Actinoalloteichus hoggarensis</name>
    <dbReference type="NCBI Taxonomy" id="1470176"/>
    <lineage>
        <taxon>Bacteria</taxon>
        <taxon>Bacillati</taxon>
        <taxon>Actinomycetota</taxon>
        <taxon>Actinomycetes</taxon>
        <taxon>Pseudonocardiales</taxon>
        <taxon>Pseudonocardiaceae</taxon>
        <taxon>Actinoalloteichus</taxon>
    </lineage>
</organism>
<dbReference type="GO" id="GO:0016758">
    <property type="term" value="F:hexosyltransferase activity"/>
    <property type="evidence" value="ECO:0007669"/>
    <property type="project" value="InterPro"/>
</dbReference>
<dbReference type="GO" id="GO:0008194">
    <property type="term" value="F:UDP-glycosyltransferase activity"/>
    <property type="evidence" value="ECO:0007669"/>
    <property type="project" value="InterPro"/>
</dbReference>
<dbReference type="InterPro" id="IPR050426">
    <property type="entry name" value="Glycosyltransferase_28"/>
</dbReference>
<dbReference type="PANTHER" id="PTHR48050">
    <property type="entry name" value="STEROL 3-BETA-GLUCOSYLTRANSFERASE"/>
    <property type="match status" value="1"/>
</dbReference>
<sequence length="398" mass="43717">MGQHFLFMSHPDHGHVLPNLAVVSTLVERGHRVTYLTGETMVDLVTEAGATALVYDSRYRQANFTDVAYDPLYLMTLLLSESAAMLDRAGERLNEDRPDAIAYDISMLYGGRILSRKWDVPAVQLIPMFASNGNYSYINSIYNSDGAEQSMPDWVGEQLTRIGTLMAAHGIEGSPQELWWEVPDFSVVNIPQSFQIEGDTFDERFAFVGPCLGNRSFFGDWSPPESGLPVVLISFGAVFNEHADFFRECVRAFTGMPWHAVITVAGGMDPADLGPLPPNVEVHRFVPHVAVLEHAEVAVTHGGMGTVMEALHAGTPMVVVPTSSIDGVTADRLAELNLGRTMRPEDVTAGRLITAVLDVAADESIRRDTRRMREEIRAAGGAPRAADEIEKYLARTAR</sequence>
<dbReference type="InterPro" id="IPR010610">
    <property type="entry name" value="EryCIII-like_C"/>
</dbReference>
<dbReference type="EC" id="2.4.1.-" evidence="3"/>
<proteinExistence type="inferred from homology"/>
<dbReference type="InterPro" id="IPR006326">
    <property type="entry name" value="UDPGT_MGT-like"/>
</dbReference>
<protein>
    <submittedName>
        <fullName evidence="3">Oleandomycin glycosyltransferase</fullName>
        <ecNumber evidence="3">2.4.1.-</ecNumber>
    </submittedName>
</protein>
<reference evidence="3 4" key="1">
    <citation type="submission" date="2017-07" db="EMBL/GenBank/DDBJ databases">
        <title>Complete genome sequence of Actinoalloteichus hoggarensis DSM 45943, type strain of Actinoalloteichus hoggarensis.</title>
        <authorList>
            <person name="Ruckert C."/>
            <person name="Nouioui I."/>
            <person name="Willmese J."/>
            <person name="van Wezel G."/>
            <person name="Klenk H.-P."/>
            <person name="Kalinowski J."/>
            <person name="Zotchev S.B."/>
        </authorList>
    </citation>
    <scope>NUCLEOTIDE SEQUENCE [LARGE SCALE GENOMIC DNA]</scope>
    <source>
        <strain evidence="3 4">DSM 45943</strain>
    </source>
</reference>
<dbReference type="InterPro" id="IPR002213">
    <property type="entry name" value="UDP_glucos_trans"/>
</dbReference>
<dbReference type="Proteomes" id="UP000204221">
    <property type="component" value="Chromosome"/>
</dbReference>
<keyword evidence="4" id="KW-1185">Reference proteome</keyword>
<dbReference type="SUPFAM" id="SSF53756">
    <property type="entry name" value="UDP-Glycosyltransferase/glycogen phosphorylase"/>
    <property type="match status" value="1"/>
</dbReference>
<dbReference type="CDD" id="cd03784">
    <property type="entry name" value="GT1_Gtf-like"/>
    <property type="match status" value="1"/>
</dbReference>
<keyword evidence="3" id="KW-0328">Glycosyltransferase</keyword>